<name>A0AC61U7T8_9MICO</name>
<organism evidence="1 2">
    <name type="scientific">Janibacter limosus</name>
    <dbReference type="NCBI Taxonomy" id="53458"/>
    <lineage>
        <taxon>Bacteria</taxon>
        <taxon>Bacillati</taxon>
        <taxon>Actinomycetota</taxon>
        <taxon>Actinomycetes</taxon>
        <taxon>Micrococcales</taxon>
        <taxon>Intrasporangiaceae</taxon>
        <taxon>Janibacter</taxon>
    </lineage>
</organism>
<proteinExistence type="predicted"/>
<protein>
    <submittedName>
        <fullName evidence="1">SHOCT domain-containing protein</fullName>
    </submittedName>
</protein>
<evidence type="ECO:0000313" key="1">
    <source>
        <dbReference type="EMBL" id="UUZ45953.1"/>
    </source>
</evidence>
<dbReference type="Proteomes" id="UP001059663">
    <property type="component" value="Chromosome"/>
</dbReference>
<evidence type="ECO:0000313" key="2">
    <source>
        <dbReference type="Proteomes" id="UP001059663"/>
    </source>
</evidence>
<reference evidence="1" key="1">
    <citation type="submission" date="2021-11" db="EMBL/GenBank/DDBJ databases">
        <title>Study of the species diversity of bacterial strains isolated from a unique natural object - Shulgan-Tash cave (Bashkiria).</title>
        <authorList>
            <person name="Sazanova A.L."/>
            <person name="Chirak E.R."/>
            <person name="Safronova V.I."/>
        </authorList>
    </citation>
    <scope>NUCLEOTIDE SEQUENCE</scope>
    <source>
        <strain evidence="1">P1</strain>
    </source>
</reference>
<sequence>MVISAKNSRTERESMYIGEKAQNVKLDKLLRNLRPYIDEDEAVLGISVCTNLRPTVDRFIVTDRRLLAANTSDGVPKWDTPFAVLLSVESNPKKKTLTVRTAGGQDRIFRMVPAEDHRPLLKIIEEGRRMFLPEASLQPAYLRTRGPEHPPSGPIAGAATAGETARHAEHLEKLVDLRAANILTDEEFETVKTRLMG</sequence>
<gene>
    <name evidence="1" type="ORF">LP422_08785</name>
</gene>
<dbReference type="EMBL" id="CP087977">
    <property type="protein sequence ID" value="UUZ45953.1"/>
    <property type="molecule type" value="Genomic_DNA"/>
</dbReference>
<accession>A0AC61U7T8</accession>